<dbReference type="Proteomes" id="UP000473574">
    <property type="component" value="Unassembled WGS sequence"/>
</dbReference>
<gene>
    <name evidence="1" type="ORF">D0962_23165</name>
</gene>
<evidence type="ECO:0000313" key="1">
    <source>
        <dbReference type="EMBL" id="NEZ65620.1"/>
    </source>
</evidence>
<evidence type="ECO:0000313" key="2">
    <source>
        <dbReference type="Proteomes" id="UP000473574"/>
    </source>
</evidence>
<proteinExistence type="predicted"/>
<reference evidence="1 2" key="1">
    <citation type="journal article" date="2020" name="Microb. Ecol.">
        <title>Ecogenomics of the Marine Benthic Filamentous Cyanobacterium Adonisia.</title>
        <authorList>
            <person name="Walter J.M."/>
            <person name="Coutinho F.H."/>
            <person name="Leomil L."/>
            <person name="Hargreaves P.I."/>
            <person name="Campeao M.E."/>
            <person name="Vieira V.V."/>
            <person name="Silva B.S."/>
            <person name="Fistarol G.O."/>
            <person name="Salomon P.S."/>
            <person name="Sawabe T."/>
            <person name="Mino S."/>
            <person name="Hosokawa M."/>
            <person name="Miyashita H."/>
            <person name="Maruyama F."/>
            <person name="van Verk M.C."/>
            <person name="Dutilh B.E."/>
            <person name="Thompson C.C."/>
            <person name="Thompson F.L."/>
        </authorList>
    </citation>
    <scope>NUCLEOTIDE SEQUENCE [LARGE SCALE GENOMIC DNA]</scope>
    <source>
        <strain evidence="1 2">CCMR0082</strain>
    </source>
</reference>
<protein>
    <submittedName>
        <fullName evidence="1">Uncharacterized protein</fullName>
    </submittedName>
</protein>
<name>A0A6M0SAY1_9CYAN</name>
<accession>A0A6M0SAY1</accession>
<dbReference type="AlphaFoldDB" id="A0A6M0SAY1"/>
<organism evidence="1 2">
    <name type="scientific">Adonisia turfae CCMR0082</name>
    <dbReference type="NCBI Taxonomy" id="2304604"/>
    <lineage>
        <taxon>Bacteria</taxon>
        <taxon>Bacillati</taxon>
        <taxon>Cyanobacteriota</taxon>
        <taxon>Adonisia</taxon>
        <taxon>Adonisia turfae</taxon>
    </lineage>
</organism>
<sequence>MPINHVLTESQDVEEILKNVPQHLWPEVIAEFIGIVDLEIERPKGCDFLCKAVEQVSQRHSQKVIPQ</sequence>
<dbReference type="EMBL" id="QZCE01000002">
    <property type="protein sequence ID" value="NEZ65620.1"/>
    <property type="molecule type" value="Genomic_DNA"/>
</dbReference>
<comment type="caution">
    <text evidence="1">The sequence shown here is derived from an EMBL/GenBank/DDBJ whole genome shotgun (WGS) entry which is preliminary data.</text>
</comment>